<proteinExistence type="inferred from homology"/>
<dbReference type="InterPro" id="IPR043129">
    <property type="entry name" value="ATPase_NBD"/>
</dbReference>
<evidence type="ECO:0000256" key="1">
    <source>
        <dbReference type="ARBA" id="ARBA00007381"/>
    </source>
</evidence>
<protein>
    <submittedName>
        <fullName evidence="5">Chaperone protein DnaK</fullName>
    </submittedName>
</protein>
<dbReference type="InterPro" id="IPR013126">
    <property type="entry name" value="Hsp_70_fam"/>
</dbReference>
<dbReference type="RefSeq" id="WP_053231867.1">
    <property type="nucleotide sequence ID" value="NZ_CP011125.1"/>
</dbReference>
<sequence length="384" mass="40930">MRTLGIDLGTTHTVAAATASIVPLRGDSAKGNSLLPSIVAFPPAGGVLVGQAARERRGNDPANTIVSAKRVIGRSYSSYSVQRYLERSAVPVVRTSSGGTAFETRAGIVTPVDVATHVLRELAQAGQMDPSRLSAVVSVPAAFAEPERAATVEAVRAAGFAEARVVEEPVATAIAYLARSSLKYAVVYDLGGGTFDVAIVDCSKYPFRVIAHGGDAYLGGDDVDLALAELVADRVLRESGWDLSTDDEVWQRLLIEAERAKLRLAVEEHTTIDLAVVDPAAPTQLTTLGIDRRVLRDRAEDLIRRTFLICDQVLCDAGIRAREVDAVFLAGGSTLLPGLRDDVREYFGKRARFDLDPMHVVAIGASVAAARPDLSALLDPAYVR</sequence>
<dbReference type="KEGG" id="samy:DB32_001685"/>
<evidence type="ECO:0000313" key="5">
    <source>
        <dbReference type="EMBL" id="AKF04536.1"/>
    </source>
</evidence>
<name>A0A0F6W0T6_9BACT</name>
<dbReference type="FunFam" id="3.90.640.10:FF:000003">
    <property type="entry name" value="Molecular chaperone DnaK"/>
    <property type="match status" value="1"/>
</dbReference>
<dbReference type="GO" id="GO:0140662">
    <property type="term" value="F:ATP-dependent protein folding chaperone"/>
    <property type="evidence" value="ECO:0007669"/>
    <property type="project" value="InterPro"/>
</dbReference>
<dbReference type="EMBL" id="CP011125">
    <property type="protein sequence ID" value="AKF04536.1"/>
    <property type="molecule type" value="Genomic_DNA"/>
</dbReference>
<keyword evidence="3" id="KW-0067">ATP-binding</keyword>
<evidence type="ECO:0000313" key="6">
    <source>
        <dbReference type="Proteomes" id="UP000034883"/>
    </source>
</evidence>
<dbReference type="GO" id="GO:0005524">
    <property type="term" value="F:ATP binding"/>
    <property type="evidence" value="ECO:0007669"/>
    <property type="project" value="UniProtKB-KW"/>
</dbReference>
<keyword evidence="4" id="KW-0143">Chaperone</keyword>
<keyword evidence="2" id="KW-0547">Nucleotide-binding</keyword>
<dbReference type="AlphaFoldDB" id="A0A0F6W0T6"/>
<dbReference type="Proteomes" id="UP000034883">
    <property type="component" value="Chromosome"/>
</dbReference>
<dbReference type="PANTHER" id="PTHR19375">
    <property type="entry name" value="HEAT SHOCK PROTEIN 70KDA"/>
    <property type="match status" value="1"/>
</dbReference>
<accession>A0A0F6W0T6</accession>
<evidence type="ECO:0000256" key="3">
    <source>
        <dbReference type="ARBA" id="ARBA00022840"/>
    </source>
</evidence>
<comment type="similarity">
    <text evidence="1">Belongs to the heat shock protein 70 family.</text>
</comment>
<dbReference type="OrthoDB" id="9766019at2"/>
<organism evidence="5 6">
    <name type="scientific">Sandaracinus amylolyticus</name>
    <dbReference type="NCBI Taxonomy" id="927083"/>
    <lineage>
        <taxon>Bacteria</taxon>
        <taxon>Pseudomonadati</taxon>
        <taxon>Myxococcota</taxon>
        <taxon>Polyangia</taxon>
        <taxon>Polyangiales</taxon>
        <taxon>Sandaracinaceae</taxon>
        <taxon>Sandaracinus</taxon>
    </lineage>
</organism>
<keyword evidence="6" id="KW-1185">Reference proteome</keyword>
<gene>
    <name evidence="5" type="ORF">DB32_001685</name>
</gene>
<dbReference type="PRINTS" id="PR00301">
    <property type="entry name" value="HEATSHOCK70"/>
</dbReference>
<evidence type="ECO:0000256" key="4">
    <source>
        <dbReference type="ARBA" id="ARBA00023186"/>
    </source>
</evidence>
<dbReference type="Gene3D" id="3.90.640.10">
    <property type="entry name" value="Actin, Chain A, domain 4"/>
    <property type="match status" value="1"/>
</dbReference>
<dbReference type="STRING" id="927083.DB32_001685"/>
<dbReference type="Gene3D" id="3.30.420.40">
    <property type="match status" value="2"/>
</dbReference>
<reference evidence="5 6" key="1">
    <citation type="submission" date="2015-03" db="EMBL/GenBank/DDBJ databases">
        <title>Genome assembly of Sandaracinus amylolyticus DSM 53668.</title>
        <authorList>
            <person name="Sharma G."/>
            <person name="Subramanian S."/>
        </authorList>
    </citation>
    <scope>NUCLEOTIDE SEQUENCE [LARGE SCALE GENOMIC DNA]</scope>
    <source>
        <strain evidence="5 6">DSM 53668</strain>
    </source>
</reference>
<dbReference type="SUPFAM" id="SSF53067">
    <property type="entry name" value="Actin-like ATPase domain"/>
    <property type="match status" value="2"/>
</dbReference>
<dbReference type="Pfam" id="PF00012">
    <property type="entry name" value="HSP70"/>
    <property type="match status" value="1"/>
</dbReference>
<evidence type="ECO:0000256" key="2">
    <source>
        <dbReference type="ARBA" id="ARBA00022741"/>
    </source>
</evidence>